<sequence>MKSNLFPPFPLPSSASCTVTSRPRFLSAPYDAVSQPLSGLKNRQEAYYISIYSNFSTRFPRRSLAISSLSSAILGFKFFWITSLKETKVSFVVTSCRG</sequence>
<evidence type="ECO:0000313" key="2">
    <source>
        <dbReference type="Proteomes" id="UP000053593"/>
    </source>
</evidence>
<dbReference type="Proteomes" id="UP000053593">
    <property type="component" value="Unassembled WGS sequence"/>
</dbReference>
<protein>
    <submittedName>
        <fullName evidence="1">Uncharacterized protein</fullName>
    </submittedName>
</protein>
<gene>
    <name evidence="1" type="ORF">GYMLUDRAFT_830293</name>
</gene>
<evidence type="ECO:0000313" key="1">
    <source>
        <dbReference type="EMBL" id="KIK55888.1"/>
    </source>
</evidence>
<dbReference type="PROSITE" id="PS51257">
    <property type="entry name" value="PROKAR_LIPOPROTEIN"/>
    <property type="match status" value="1"/>
</dbReference>
<dbReference type="AlphaFoldDB" id="A0A0D0CL61"/>
<organism evidence="1 2">
    <name type="scientific">Collybiopsis luxurians FD-317 M1</name>
    <dbReference type="NCBI Taxonomy" id="944289"/>
    <lineage>
        <taxon>Eukaryota</taxon>
        <taxon>Fungi</taxon>
        <taxon>Dikarya</taxon>
        <taxon>Basidiomycota</taxon>
        <taxon>Agaricomycotina</taxon>
        <taxon>Agaricomycetes</taxon>
        <taxon>Agaricomycetidae</taxon>
        <taxon>Agaricales</taxon>
        <taxon>Marasmiineae</taxon>
        <taxon>Omphalotaceae</taxon>
        <taxon>Collybiopsis</taxon>
        <taxon>Collybiopsis luxurians</taxon>
    </lineage>
</organism>
<accession>A0A0D0CL61</accession>
<name>A0A0D0CL61_9AGAR</name>
<reference evidence="1 2" key="1">
    <citation type="submission" date="2014-04" db="EMBL/GenBank/DDBJ databases">
        <title>Evolutionary Origins and Diversification of the Mycorrhizal Mutualists.</title>
        <authorList>
            <consortium name="DOE Joint Genome Institute"/>
            <consortium name="Mycorrhizal Genomics Consortium"/>
            <person name="Kohler A."/>
            <person name="Kuo A."/>
            <person name="Nagy L.G."/>
            <person name="Floudas D."/>
            <person name="Copeland A."/>
            <person name="Barry K.W."/>
            <person name="Cichocki N."/>
            <person name="Veneault-Fourrey C."/>
            <person name="LaButti K."/>
            <person name="Lindquist E.A."/>
            <person name="Lipzen A."/>
            <person name="Lundell T."/>
            <person name="Morin E."/>
            <person name="Murat C."/>
            <person name="Riley R."/>
            <person name="Ohm R."/>
            <person name="Sun H."/>
            <person name="Tunlid A."/>
            <person name="Henrissat B."/>
            <person name="Grigoriev I.V."/>
            <person name="Hibbett D.S."/>
            <person name="Martin F."/>
        </authorList>
    </citation>
    <scope>NUCLEOTIDE SEQUENCE [LARGE SCALE GENOMIC DNA]</scope>
    <source>
        <strain evidence="1 2">FD-317 M1</strain>
    </source>
</reference>
<proteinExistence type="predicted"/>
<dbReference type="HOGENOM" id="CLU_2333830_0_0_1"/>
<keyword evidence="2" id="KW-1185">Reference proteome</keyword>
<dbReference type="EMBL" id="KN834802">
    <property type="protein sequence ID" value="KIK55888.1"/>
    <property type="molecule type" value="Genomic_DNA"/>
</dbReference>